<gene>
    <name evidence="1" type="ORF">NDK47_27275</name>
</gene>
<dbReference type="Proteomes" id="UP001056500">
    <property type="component" value="Chromosome"/>
</dbReference>
<evidence type="ECO:0000313" key="2">
    <source>
        <dbReference type="Proteomes" id="UP001056500"/>
    </source>
</evidence>
<protein>
    <submittedName>
        <fullName evidence="1">Uncharacterized protein</fullName>
    </submittedName>
</protein>
<proteinExistence type="predicted"/>
<dbReference type="RefSeq" id="WP_251872845.1">
    <property type="nucleotide sequence ID" value="NZ_CP098755.1"/>
</dbReference>
<keyword evidence="2" id="KW-1185">Reference proteome</keyword>
<organism evidence="1 2">
    <name type="scientific">Brevibacillus ruminantium</name>
    <dbReference type="NCBI Taxonomy" id="2950604"/>
    <lineage>
        <taxon>Bacteria</taxon>
        <taxon>Bacillati</taxon>
        <taxon>Bacillota</taxon>
        <taxon>Bacilli</taxon>
        <taxon>Bacillales</taxon>
        <taxon>Paenibacillaceae</taxon>
        <taxon>Brevibacillus</taxon>
    </lineage>
</organism>
<name>A0ABY4WIU5_9BACL</name>
<accession>A0ABY4WIU5</accession>
<reference evidence="1" key="1">
    <citation type="submission" date="2022-06" db="EMBL/GenBank/DDBJ databases">
        <title>Genome sequencing of Brevibacillus sp. BB3-R1.</title>
        <authorList>
            <person name="Heo J."/>
            <person name="Lee D."/>
            <person name="Won M."/>
            <person name="Han B.-H."/>
            <person name="Hong S.-B."/>
            <person name="Kwon S.-W."/>
        </authorList>
    </citation>
    <scope>NUCLEOTIDE SEQUENCE</scope>
    <source>
        <strain evidence="1">BB3-R1</strain>
    </source>
</reference>
<sequence length="53" mass="5956">MTIAKPKKGVFLTYKKVDGYSPFFAYLGQEGYGINVNLREGSKHVQKEADAFL</sequence>
<dbReference type="EMBL" id="CP098755">
    <property type="protein sequence ID" value="USG65755.1"/>
    <property type="molecule type" value="Genomic_DNA"/>
</dbReference>
<evidence type="ECO:0000313" key="1">
    <source>
        <dbReference type="EMBL" id="USG65755.1"/>
    </source>
</evidence>